<protein>
    <submittedName>
        <fullName evidence="2">Uncharacterized protein</fullName>
    </submittedName>
</protein>
<proteinExistence type="predicted"/>
<feature type="region of interest" description="Disordered" evidence="1">
    <location>
        <begin position="42"/>
        <end position="105"/>
    </location>
</feature>
<reference evidence="2" key="1">
    <citation type="submission" date="2016-03" db="EMBL/GenBank/DDBJ databases">
        <title>Updated assembly of Pseudogymnoascus destructans, the fungus causing white-nose syndrome of bats.</title>
        <authorList>
            <person name="Palmer J.M."/>
            <person name="Drees K.P."/>
            <person name="Foster J.T."/>
            <person name="Lindner D.L."/>
        </authorList>
    </citation>
    <scope>NUCLEOTIDE SEQUENCE [LARGE SCALE GENOMIC DNA]</scope>
    <source>
        <strain evidence="2">20631-21</strain>
    </source>
</reference>
<dbReference type="GeneID" id="36290486"/>
<feature type="compositionally biased region" description="Low complexity" evidence="1">
    <location>
        <begin position="42"/>
        <end position="59"/>
    </location>
</feature>
<evidence type="ECO:0000256" key="1">
    <source>
        <dbReference type="SAM" id="MobiDB-lite"/>
    </source>
</evidence>
<dbReference type="EMBL" id="KV441405">
    <property type="protein sequence ID" value="OAF56130.1"/>
    <property type="molecule type" value="Genomic_DNA"/>
</dbReference>
<dbReference type="RefSeq" id="XP_024321428.1">
    <property type="nucleotide sequence ID" value="XM_024471012.1"/>
</dbReference>
<accession>A0A177A3G0</accession>
<dbReference type="Proteomes" id="UP000077154">
    <property type="component" value="Unassembled WGS sequence"/>
</dbReference>
<dbReference type="PRINTS" id="PR01217">
    <property type="entry name" value="PRICHEXTENSN"/>
</dbReference>
<dbReference type="AlphaFoldDB" id="A0A177A3G0"/>
<name>A0A177A3G0_9PEZI</name>
<organism evidence="2">
    <name type="scientific">Pseudogymnoascus destructans</name>
    <dbReference type="NCBI Taxonomy" id="655981"/>
    <lineage>
        <taxon>Eukaryota</taxon>
        <taxon>Fungi</taxon>
        <taxon>Dikarya</taxon>
        <taxon>Ascomycota</taxon>
        <taxon>Pezizomycotina</taxon>
        <taxon>Leotiomycetes</taxon>
        <taxon>Thelebolales</taxon>
        <taxon>Thelebolaceae</taxon>
        <taxon>Pseudogymnoascus</taxon>
    </lineage>
</organism>
<evidence type="ECO:0000313" key="2">
    <source>
        <dbReference type="EMBL" id="OAF56130.1"/>
    </source>
</evidence>
<sequence length="105" mass="11182">MNTPPPFSSLPPEIHHLILHDLTSPHDLLPLLLILPHLTSSLTPAQTRAPTPTTKRSSTSPPPTTTPPSQPPPSPPPPQTPTPSPQSPPPPRRPHPPTAAPRPQP</sequence>
<feature type="compositionally biased region" description="Pro residues" evidence="1">
    <location>
        <begin position="60"/>
        <end position="105"/>
    </location>
</feature>
<gene>
    <name evidence="2" type="ORF">VC83_07441</name>
</gene>